<evidence type="ECO:0000256" key="9">
    <source>
        <dbReference type="ARBA" id="ARBA00023136"/>
    </source>
</evidence>
<evidence type="ECO:0000256" key="1">
    <source>
        <dbReference type="ARBA" id="ARBA00004651"/>
    </source>
</evidence>
<dbReference type="InterPro" id="IPR051163">
    <property type="entry name" value="Sodium:Solute_Symporter_SSF"/>
</dbReference>
<evidence type="ECO:0000256" key="11">
    <source>
        <dbReference type="ARBA" id="ARBA00023201"/>
    </source>
</evidence>
<keyword evidence="6 14" id="KW-1133">Transmembrane helix</keyword>
<dbReference type="Proteomes" id="UP000237246">
    <property type="component" value="Unassembled WGS sequence"/>
</dbReference>
<dbReference type="GO" id="GO:0005886">
    <property type="term" value="C:plasma membrane"/>
    <property type="evidence" value="ECO:0007669"/>
    <property type="project" value="UniProtKB-SubCell"/>
</dbReference>
<dbReference type="PANTHER" id="PTHR42985">
    <property type="entry name" value="SODIUM-COUPLED MONOCARBOXYLATE TRANSPORTER"/>
    <property type="match status" value="1"/>
</dbReference>
<keyword evidence="10" id="KW-0325">Glycoprotein</keyword>
<accession>A0A2P4S5B7</accession>
<dbReference type="AlphaFoldDB" id="A0A2P4S5B7"/>
<dbReference type="InterPro" id="IPR001734">
    <property type="entry name" value="Na/solute_symporter"/>
</dbReference>
<dbReference type="GO" id="GO:0015075">
    <property type="term" value="F:monoatomic ion transmembrane transporter activity"/>
    <property type="evidence" value="ECO:0007669"/>
    <property type="project" value="UniProtKB-ARBA"/>
</dbReference>
<dbReference type="PANTHER" id="PTHR42985:SF2">
    <property type="entry name" value="SODIUM-DEPENDENT MULTIVITAMIN TRANSPORTER"/>
    <property type="match status" value="1"/>
</dbReference>
<keyword evidence="11" id="KW-0739">Sodium transport</keyword>
<dbReference type="Gene3D" id="1.20.1730.10">
    <property type="entry name" value="Sodium/glucose cotransporter"/>
    <property type="match status" value="1"/>
</dbReference>
<evidence type="ECO:0000256" key="5">
    <source>
        <dbReference type="ARBA" id="ARBA00022692"/>
    </source>
</evidence>
<reference evidence="15 16" key="1">
    <citation type="submission" date="2018-01" db="EMBL/GenBank/DDBJ databases">
        <title>Comparison of the Chinese Bamboo Partridge and Red Junglefowl genome sequences highlights the importance of demography in genome evolution.</title>
        <authorList>
            <person name="Tiley G.P."/>
            <person name="Kimball R.T."/>
            <person name="Braun E.L."/>
            <person name="Burleigh J.G."/>
        </authorList>
    </citation>
    <scope>NUCLEOTIDE SEQUENCE [LARGE SCALE GENOMIC DNA]</scope>
    <source>
        <strain evidence="15">RTK389</strain>
        <tissue evidence="15">Blood</tissue>
    </source>
</reference>
<proteinExistence type="inferred from homology"/>
<evidence type="ECO:0000256" key="10">
    <source>
        <dbReference type="ARBA" id="ARBA00023180"/>
    </source>
</evidence>
<gene>
    <name evidence="15" type="ORF">CIB84_016976</name>
</gene>
<comment type="catalytic activity">
    <reaction evidence="12">
        <text>iodide(out) + 2 Na(+)(out) = iodide(in) + 2 Na(+)(in)</text>
        <dbReference type="Rhea" id="RHEA:71207"/>
        <dbReference type="ChEBI" id="CHEBI:16382"/>
        <dbReference type="ChEBI" id="CHEBI:29101"/>
    </reaction>
</comment>
<organism evidence="15 16">
    <name type="scientific">Bambusicola thoracicus</name>
    <name type="common">Chinese bamboo-partridge</name>
    <name type="synonym">Perdix thoracica</name>
    <dbReference type="NCBI Taxonomy" id="9083"/>
    <lineage>
        <taxon>Eukaryota</taxon>
        <taxon>Metazoa</taxon>
        <taxon>Chordata</taxon>
        <taxon>Craniata</taxon>
        <taxon>Vertebrata</taxon>
        <taxon>Euteleostomi</taxon>
        <taxon>Archelosauria</taxon>
        <taxon>Archosauria</taxon>
        <taxon>Dinosauria</taxon>
        <taxon>Saurischia</taxon>
        <taxon>Theropoda</taxon>
        <taxon>Coelurosauria</taxon>
        <taxon>Aves</taxon>
        <taxon>Neognathae</taxon>
        <taxon>Galloanserae</taxon>
        <taxon>Galliformes</taxon>
        <taxon>Phasianidae</taxon>
        <taxon>Perdicinae</taxon>
        <taxon>Bambusicola</taxon>
    </lineage>
</organism>
<dbReference type="InterPro" id="IPR038377">
    <property type="entry name" value="Na/Glc_symporter_sf"/>
</dbReference>
<keyword evidence="3" id="KW-0813">Transport</keyword>
<keyword evidence="8" id="KW-0406">Ion transport</keyword>
<dbReference type="Pfam" id="PF00474">
    <property type="entry name" value="SSF"/>
    <property type="match status" value="1"/>
</dbReference>
<feature type="transmembrane region" description="Helical" evidence="14">
    <location>
        <begin position="7"/>
        <end position="26"/>
    </location>
</feature>
<evidence type="ECO:0000313" key="16">
    <source>
        <dbReference type="Proteomes" id="UP000237246"/>
    </source>
</evidence>
<protein>
    <submittedName>
        <fullName evidence="15">Uncharacterized protein</fullName>
    </submittedName>
</protein>
<name>A0A2P4S5B7_BAMTH</name>
<keyword evidence="4" id="KW-1003">Cell membrane</keyword>
<keyword evidence="7" id="KW-0915">Sodium</keyword>
<evidence type="ECO:0000256" key="8">
    <source>
        <dbReference type="ARBA" id="ARBA00023065"/>
    </source>
</evidence>
<dbReference type="GO" id="GO:0015293">
    <property type="term" value="F:symporter activity"/>
    <property type="evidence" value="ECO:0007669"/>
    <property type="project" value="TreeGrafter"/>
</dbReference>
<evidence type="ECO:0000256" key="12">
    <source>
        <dbReference type="ARBA" id="ARBA00036099"/>
    </source>
</evidence>
<evidence type="ECO:0000256" key="14">
    <source>
        <dbReference type="SAM" id="Phobius"/>
    </source>
</evidence>
<evidence type="ECO:0000256" key="2">
    <source>
        <dbReference type="ARBA" id="ARBA00006434"/>
    </source>
</evidence>
<dbReference type="PROSITE" id="PS50283">
    <property type="entry name" value="NA_SOLUT_SYMP_3"/>
    <property type="match status" value="1"/>
</dbReference>
<keyword evidence="16" id="KW-1185">Reference proteome</keyword>
<dbReference type="InterPro" id="IPR018212">
    <property type="entry name" value="Na/solute_symporter_CS"/>
</dbReference>
<evidence type="ECO:0000313" key="15">
    <source>
        <dbReference type="EMBL" id="POI19279.1"/>
    </source>
</evidence>
<evidence type="ECO:0000256" key="7">
    <source>
        <dbReference type="ARBA" id="ARBA00023053"/>
    </source>
</evidence>
<evidence type="ECO:0000256" key="3">
    <source>
        <dbReference type="ARBA" id="ARBA00022448"/>
    </source>
</evidence>
<feature type="transmembrane region" description="Helical" evidence="14">
    <location>
        <begin position="32"/>
        <end position="53"/>
    </location>
</feature>
<dbReference type="GO" id="GO:0006814">
    <property type="term" value="P:sodium ion transport"/>
    <property type="evidence" value="ECO:0007669"/>
    <property type="project" value="UniProtKB-KW"/>
</dbReference>
<sequence>WHPVTGFDLWSAVLTIGLVCTLYTTLGGLKAVIWTDVFQTLVMFAGQLAVIVVGAQRMGGMARVWHLAEQQGKISGIE</sequence>
<dbReference type="GO" id="GO:0098660">
    <property type="term" value="P:inorganic ion transmembrane transport"/>
    <property type="evidence" value="ECO:0007669"/>
    <property type="project" value="UniProtKB-ARBA"/>
</dbReference>
<dbReference type="PROSITE" id="PS00456">
    <property type="entry name" value="NA_SOLUT_SYMP_1"/>
    <property type="match status" value="1"/>
</dbReference>
<comment type="similarity">
    <text evidence="2 13">Belongs to the sodium:solute symporter (SSF) (TC 2.A.21) family.</text>
</comment>
<feature type="non-terminal residue" evidence="15">
    <location>
        <position position="1"/>
    </location>
</feature>
<comment type="caution">
    <text evidence="15">The sequence shown here is derived from an EMBL/GenBank/DDBJ whole genome shotgun (WGS) entry which is preliminary data.</text>
</comment>
<comment type="subcellular location">
    <subcellularLocation>
        <location evidence="1">Cell membrane</location>
        <topology evidence="1">Multi-pass membrane protein</topology>
    </subcellularLocation>
</comment>
<dbReference type="OrthoDB" id="6132759at2759"/>
<dbReference type="EMBL" id="PPHD01105087">
    <property type="protein sequence ID" value="POI19279.1"/>
    <property type="molecule type" value="Genomic_DNA"/>
</dbReference>
<keyword evidence="5 14" id="KW-0812">Transmembrane</keyword>
<evidence type="ECO:0000256" key="6">
    <source>
        <dbReference type="ARBA" id="ARBA00022989"/>
    </source>
</evidence>
<evidence type="ECO:0000256" key="4">
    <source>
        <dbReference type="ARBA" id="ARBA00022475"/>
    </source>
</evidence>
<keyword evidence="9 14" id="KW-0472">Membrane</keyword>
<evidence type="ECO:0000256" key="13">
    <source>
        <dbReference type="RuleBase" id="RU362091"/>
    </source>
</evidence>